<proteinExistence type="predicted"/>
<protein>
    <submittedName>
        <fullName evidence="2">Uncharacterized protein</fullName>
    </submittedName>
</protein>
<evidence type="ECO:0000313" key="2">
    <source>
        <dbReference type="EMBL" id="GBF98006.1"/>
    </source>
</evidence>
<dbReference type="AlphaFoldDB" id="A0A2V0PDT9"/>
<evidence type="ECO:0000256" key="1">
    <source>
        <dbReference type="SAM" id="MobiDB-lite"/>
    </source>
</evidence>
<comment type="caution">
    <text evidence="2">The sequence shown here is derived from an EMBL/GenBank/DDBJ whole genome shotgun (WGS) entry which is preliminary data.</text>
</comment>
<dbReference type="OrthoDB" id="10611401at2759"/>
<dbReference type="EMBL" id="BDRX01000114">
    <property type="protein sequence ID" value="GBF98006.1"/>
    <property type="molecule type" value="Genomic_DNA"/>
</dbReference>
<reference evidence="2 3" key="1">
    <citation type="journal article" date="2018" name="Sci. Rep.">
        <title>Raphidocelis subcapitata (=Pseudokirchneriella subcapitata) provides an insight into genome evolution and environmental adaptations in the Sphaeropleales.</title>
        <authorList>
            <person name="Suzuki S."/>
            <person name="Yamaguchi H."/>
            <person name="Nakajima N."/>
            <person name="Kawachi M."/>
        </authorList>
    </citation>
    <scope>NUCLEOTIDE SEQUENCE [LARGE SCALE GENOMIC DNA]</scope>
    <source>
        <strain evidence="2 3">NIES-35</strain>
    </source>
</reference>
<dbReference type="Proteomes" id="UP000247498">
    <property type="component" value="Unassembled WGS sequence"/>
</dbReference>
<dbReference type="InParanoid" id="A0A2V0PDT9"/>
<name>A0A2V0PDT9_9CHLO</name>
<feature type="region of interest" description="Disordered" evidence="1">
    <location>
        <begin position="47"/>
        <end position="131"/>
    </location>
</feature>
<feature type="compositionally biased region" description="Acidic residues" evidence="1">
    <location>
        <begin position="103"/>
        <end position="119"/>
    </location>
</feature>
<evidence type="ECO:0000313" key="3">
    <source>
        <dbReference type="Proteomes" id="UP000247498"/>
    </source>
</evidence>
<accession>A0A2V0PDT9</accession>
<sequence>MVAATSSPTLLVLGFQLQENAGQSSPARSSPTFSPTRGALRNMLAPTRVQSGGGAAALGSGQRPLPQHLQPAQQQRLAQQQLAQQQQQHHRGAGAEAGSVDDAGTDDYLSDWGSEDEDEAPIRGQRSVPLPRNPKFYAAMVHARAIYNAKLWAAQA</sequence>
<feature type="compositionally biased region" description="Low complexity" evidence="1">
    <location>
        <begin position="57"/>
        <end position="87"/>
    </location>
</feature>
<keyword evidence="3" id="KW-1185">Reference proteome</keyword>
<gene>
    <name evidence="2" type="ORF">Rsub_11117</name>
</gene>
<organism evidence="2 3">
    <name type="scientific">Raphidocelis subcapitata</name>
    <dbReference type="NCBI Taxonomy" id="307507"/>
    <lineage>
        <taxon>Eukaryota</taxon>
        <taxon>Viridiplantae</taxon>
        <taxon>Chlorophyta</taxon>
        <taxon>core chlorophytes</taxon>
        <taxon>Chlorophyceae</taxon>
        <taxon>CS clade</taxon>
        <taxon>Sphaeropleales</taxon>
        <taxon>Selenastraceae</taxon>
        <taxon>Raphidocelis</taxon>
    </lineage>
</organism>